<dbReference type="Proteomes" id="UP001201449">
    <property type="component" value="Unassembled WGS sequence"/>
</dbReference>
<comment type="caution">
    <text evidence="2">The sequence shown here is derived from an EMBL/GenBank/DDBJ whole genome shotgun (WGS) entry which is preliminary data.</text>
</comment>
<evidence type="ECO:0000256" key="1">
    <source>
        <dbReference type="SAM" id="SignalP"/>
    </source>
</evidence>
<gene>
    <name evidence="2" type="ORF">L0U89_08810</name>
</gene>
<keyword evidence="3" id="KW-1185">Reference proteome</keyword>
<accession>A0ABS9BUD4</accession>
<feature type="chain" id="PRO_5045719493" description="YARHG domain-containing protein" evidence="1">
    <location>
        <begin position="34"/>
        <end position="388"/>
    </location>
</feature>
<evidence type="ECO:0008006" key="4">
    <source>
        <dbReference type="Google" id="ProtNLM"/>
    </source>
</evidence>
<keyword evidence="1" id="KW-0732">Signal</keyword>
<evidence type="ECO:0000313" key="2">
    <source>
        <dbReference type="EMBL" id="MCF1751170.1"/>
    </source>
</evidence>
<name>A0ABS9BUD4_9BACT</name>
<evidence type="ECO:0000313" key="3">
    <source>
        <dbReference type="Proteomes" id="UP001201449"/>
    </source>
</evidence>
<proteinExistence type="predicted"/>
<dbReference type="RefSeq" id="WP_234861205.1">
    <property type="nucleotide sequence ID" value="NZ_JAKEVZ010000006.1"/>
</dbReference>
<protein>
    <recommendedName>
        <fullName evidence="4">YARHG domain-containing protein</fullName>
    </recommendedName>
</protein>
<reference evidence="2 3" key="1">
    <citation type="submission" date="2022-01" db="EMBL/GenBank/DDBJ databases">
        <title>Mariniradius saccharolyticus sp. nov., isolated from sediment of a river.</title>
        <authorList>
            <person name="Liu H."/>
        </authorList>
    </citation>
    <scope>NUCLEOTIDE SEQUENCE [LARGE SCALE GENOMIC DNA]</scope>
    <source>
        <strain evidence="2 3">RY-2</strain>
    </source>
</reference>
<dbReference type="EMBL" id="JAKEVZ010000006">
    <property type="protein sequence ID" value="MCF1751170.1"/>
    <property type="molecule type" value="Genomic_DNA"/>
</dbReference>
<sequence>MKKHFGKFYGRYKAGIICAFVLIFQVFSSAAQTASPCPTDNLSNYPGAWKQLDLYSAPGHIKAKPGSYDKSVANANLEKLLNLAKKAYPQPMGGNVNYDKYLDFTNIYDYLPFGYRLYIGHPGFVCTVGDKVTETYETGVYLSFQINNYEPFVSPITAREISGTEQRIGLVNGSESDYGINGQRVFLIHENFVSSNGWMDHYTEEIYGGREPRQQWFVIRKENVPLFRYVTRKEYLTQFREELYTYRDIYIESIEEGYKKFPEGYSQVYESLAEFKVQTENAVKRVDYYLRNSSEEELNKQVSELFFHGNFIMENEPEINFRKGRFHMVFVNEEYMDKKLPYHIPQFVIVELSAPAQDKTGSYAWKYNFRQKMMEGLDFKEIHNMLLK</sequence>
<organism evidence="2 3">
    <name type="scientific">Mariniradius sediminis</name>
    <dbReference type="NCBI Taxonomy" id="2909237"/>
    <lineage>
        <taxon>Bacteria</taxon>
        <taxon>Pseudomonadati</taxon>
        <taxon>Bacteroidota</taxon>
        <taxon>Cytophagia</taxon>
        <taxon>Cytophagales</taxon>
        <taxon>Cyclobacteriaceae</taxon>
        <taxon>Mariniradius</taxon>
    </lineage>
</organism>
<feature type="signal peptide" evidence="1">
    <location>
        <begin position="1"/>
        <end position="33"/>
    </location>
</feature>